<feature type="region of interest" description="Disordered" evidence="4">
    <location>
        <begin position="446"/>
        <end position="475"/>
    </location>
</feature>
<dbReference type="PROSITE" id="PS50297">
    <property type="entry name" value="ANK_REP_REGION"/>
    <property type="match status" value="7"/>
</dbReference>
<evidence type="ECO:0000256" key="2">
    <source>
        <dbReference type="ARBA" id="ARBA00023043"/>
    </source>
</evidence>
<keyword evidence="2 3" id="KW-0040">ANK repeat</keyword>
<feature type="repeat" description="ANK" evidence="3">
    <location>
        <begin position="240"/>
        <end position="272"/>
    </location>
</feature>
<reference evidence="5 6" key="1">
    <citation type="submission" date="2019-08" db="EMBL/GenBank/DDBJ databases">
        <authorList>
            <person name="Dhanesh K."/>
            <person name="Kumar G."/>
            <person name="Sasikala C."/>
            <person name="Venkata Ramana C."/>
        </authorList>
    </citation>
    <scope>NUCLEOTIDE SEQUENCE [LARGE SCALE GENOMIC DNA]</scope>
    <source>
        <strain evidence="5 6">JC645</strain>
    </source>
</reference>
<name>A0A5M6D7S1_9BACT</name>
<dbReference type="Gene3D" id="1.25.40.20">
    <property type="entry name" value="Ankyrin repeat-containing domain"/>
    <property type="match status" value="3"/>
</dbReference>
<dbReference type="Proteomes" id="UP000324479">
    <property type="component" value="Unassembled WGS sequence"/>
</dbReference>
<dbReference type="RefSeq" id="WP_150076355.1">
    <property type="nucleotide sequence ID" value="NZ_VWOX01000005.1"/>
</dbReference>
<dbReference type="InterPro" id="IPR036770">
    <property type="entry name" value="Ankyrin_rpt-contain_sf"/>
</dbReference>
<gene>
    <name evidence="5" type="ORF">FYK55_10345</name>
</gene>
<keyword evidence="1" id="KW-0677">Repeat</keyword>
<feature type="repeat" description="ANK" evidence="3">
    <location>
        <begin position="416"/>
        <end position="448"/>
    </location>
</feature>
<feature type="repeat" description="ANK" evidence="3">
    <location>
        <begin position="65"/>
        <end position="97"/>
    </location>
</feature>
<dbReference type="Pfam" id="PF13606">
    <property type="entry name" value="Ank_3"/>
    <property type="match status" value="1"/>
</dbReference>
<feature type="repeat" description="ANK" evidence="3">
    <location>
        <begin position="197"/>
        <end position="229"/>
    </location>
</feature>
<feature type="repeat" description="ANK" evidence="3">
    <location>
        <begin position="98"/>
        <end position="130"/>
    </location>
</feature>
<dbReference type="SMART" id="SM00248">
    <property type="entry name" value="ANK"/>
    <property type="match status" value="9"/>
</dbReference>
<evidence type="ECO:0000313" key="6">
    <source>
        <dbReference type="Proteomes" id="UP000324479"/>
    </source>
</evidence>
<sequence length="488" mass="51963">MRFPLLLLTLFLAGSVEFLVGASKAQSAESSIADLAEQQRWKDVVASLGDQGLGDQGKVDAPQPDGMTALHWAAFWNQPKVVEQLLAAGAKEDVATEYGITPLAVACRLGHDEAANVLLGAGADAQTVLAGGETVLMHAARAGNAALVEALIERGAAVDAKQRDGQTALMWAAARGNLEAVDVLLEHGCDWQHDLRSGFTALHFAARQGHADIVRRLLDAGADIQATMNPLRTSGRAPRKGMSPLLLAVESGHFELALMMVDWGADPNDQRSGFAPLHALSWVRRPPRGDNAMGDPPPVGSGQVGSLQFARELVRRGADVNLQLEDGKYRAARLNDRGATPLLYAAYTSDLPYARLLVELGADVQLANADGTTPLLAAAGVGIFVADEFPGTEAETLAMVRQLVQWGGHLDDRDEHGETVVHGAAYRSFPRVVDLLVELGAQPEHWNRKNQLGSTPKQIAQGKRPGSFKPNPETEAAIDRALQASDGS</sequence>
<dbReference type="InterPro" id="IPR050745">
    <property type="entry name" value="Multifunctional_regulatory"/>
</dbReference>
<dbReference type="Pfam" id="PF12796">
    <property type="entry name" value="Ank_2"/>
    <property type="match status" value="2"/>
</dbReference>
<accession>A0A5M6D7S1</accession>
<feature type="compositionally biased region" description="Polar residues" evidence="4">
    <location>
        <begin position="449"/>
        <end position="458"/>
    </location>
</feature>
<dbReference type="Pfam" id="PF00023">
    <property type="entry name" value="Ank"/>
    <property type="match status" value="1"/>
</dbReference>
<evidence type="ECO:0000313" key="5">
    <source>
        <dbReference type="EMBL" id="KAA5543604.1"/>
    </source>
</evidence>
<keyword evidence="6" id="KW-1185">Reference proteome</keyword>
<evidence type="ECO:0000256" key="1">
    <source>
        <dbReference type="ARBA" id="ARBA00022737"/>
    </source>
</evidence>
<feature type="repeat" description="ANK" evidence="3">
    <location>
        <begin position="131"/>
        <end position="163"/>
    </location>
</feature>
<dbReference type="PROSITE" id="PS50088">
    <property type="entry name" value="ANK_REPEAT"/>
    <property type="match status" value="8"/>
</dbReference>
<dbReference type="InterPro" id="IPR002110">
    <property type="entry name" value="Ankyrin_rpt"/>
</dbReference>
<organism evidence="5 6">
    <name type="scientific">Roseiconus nitratireducens</name>
    <dbReference type="NCBI Taxonomy" id="2605748"/>
    <lineage>
        <taxon>Bacteria</taxon>
        <taxon>Pseudomonadati</taxon>
        <taxon>Planctomycetota</taxon>
        <taxon>Planctomycetia</taxon>
        <taxon>Pirellulales</taxon>
        <taxon>Pirellulaceae</taxon>
        <taxon>Roseiconus</taxon>
    </lineage>
</organism>
<dbReference type="PANTHER" id="PTHR24189">
    <property type="entry name" value="MYOTROPHIN"/>
    <property type="match status" value="1"/>
</dbReference>
<proteinExistence type="predicted"/>
<evidence type="ECO:0000256" key="3">
    <source>
        <dbReference type="PROSITE-ProRule" id="PRU00023"/>
    </source>
</evidence>
<comment type="caution">
    <text evidence="5">The sequence shown here is derived from an EMBL/GenBank/DDBJ whole genome shotgun (WGS) entry which is preliminary data.</text>
</comment>
<protein>
    <submittedName>
        <fullName evidence="5">Ankyrin repeat domain-containing protein</fullName>
    </submittedName>
</protein>
<evidence type="ECO:0000256" key="4">
    <source>
        <dbReference type="SAM" id="MobiDB-lite"/>
    </source>
</evidence>
<dbReference type="PRINTS" id="PR01415">
    <property type="entry name" value="ANKYRIN"/>
</dbReference>
<dbReference type="PANTHER" id="PTHR24189:SF50">
    <property type="entry name" value="ANKYRIN REPEAT AND SOCS BOX PROTEIN 2"/>
    <property type="match status" value="1"/>
</dbReference>
<dbReference type="EMBL" id="VWOX01000005">
    <property type="protein sequence ID" value="KAA5543604.1"/>
    <property type="molecule type" value="Genomic_DNA"/>
</dbReference>
<feature type="repeat" description="ANK" evidence="3">
    <location>
        <begin position="337"/>
        <end position="369"/>
    </location>
</feature>
<dbReference type="AlphaFoldDB" id="A0A5M6D7S1"/>
<feature type="repeat" description="ANK" evidence="3">
    <location>
        <begin position="164"/>
        <end position="190"/>
    </location>
</feature>
<dbReference type="SUPFAM" id="SSF48403">
    <property type="entry name" value="Ankyrin repeat"/>
    <property type="match status" value="1"/>
</dbReference>